<reference evidence="1 2" key="1">
    <citation type="submission" date="2019-08" db="EMBL/GenBank/DDBJ databases">
        <authorList>
            <person name="Dhanesh K."/>
            <person name="Kumar G."/>
            <person name="Sasikala C."/>
            <person name="Venkata Ramana C."/>
        </authorList>
    </citation>
    <scope>NUCLEOTIDE SEQUENCE [LARGE SCALE GENOMIC DNA]</scope>
    <source>
        <strain evidence="1 2">JC645</strain>
    </source>
</reference>
<proteinExistence type="predicted"/>
<evidence type="ECO:0000313" key="1">
    <source>
        <dbReference type="EMBL" id="KAA5544547.1"/>
    </source>
</evidence>
<dbReference type="EMBL" id="VWOX01000004">
    <property type="protein sequence ID" value="KAA5544547.1"/>
    <property type="molecule type" value="Genomic_DNA"/>
</dbReference>
<sequence length="122" mass="13426">MTPPERNDGLDAEIEGVENQIAELMGAIGPGSRHRDETMARVSECVGRSHSMRRSAHVAVAVSILLMVSSPLISSLTKLQAPKPPTSEEVNLATLRHAETYQTSYDWALVEIFRSLRPKSSR</sequence>
<evidence type="ECO:0000313" key="2">
    <source>
        <dbReference type="Proteomes" id="UP000324479"/>
    </source>
</evidence>
<organism evidence="1 2">
    <name type="scientific">Roseiconus nitratireducens</name>
    <dbReference type="NCBI Taxonomy" id="2605748"/>
    <lineage>
        <taxon>Bacteria</taxon>
        <taxon>Pseudomonadati</taxon>
        <taxon>Planctomycetota</taxon>
        <taxon>Planctomycetia</taxon>
        <taxon>Pirellulales</taxon>
        <taxon>Pirellulaceae</taxon>
        <taxon>Roseiconus</taxon>
    </lineage>
</organism>
<name>A0A5M6DAG9_9BACT</name>
<dbReference type="Proteomes" id="UP000324479">
    <property type="component" value="Unassembled WGS sequence"/>
</dbReference>
<keyword evidence="2" id="KW-1185">Reference proteome</keyword>
<protein>
    <submittedName>
        <fullName evidence="1">Uncharacterized protein</fullName>
    </submittedName>
</protein>
<comment type="caution">
    <text evidence="1">The sequence shown here is derived from an EMBL/GenBank/DDBJ whole genome shotgun (WGS) entry which is preliminary data.</text>
</comment>
<dbReference type="AlphaFoldDB" id="A0A5M6DAG9"/>
<gene>
    <name evidence="1" type="ORF">FYK55_09505</name>
</gene>
<accession>A0A5M6DAG9</accession>
<dbReference type="RefSeq" id="WP_150076159.1">
    <property type="nucleotide sequence ID" value="NZ_VWOX01000004.1"/>
</dbReference>